<name>A0A3M8AG13_9MICO</name>
<comment type="subcellular location">
    <subcellularLocation>
        <location evidence="1">Membrane</location>
        <topology evidence="1">Multi-pass membrane protein</topology>
    </subcellularLocation>
</comment>
<evidence type="ECO:0000259" key="7">
    <source>
        <dbReference type="Pfam" id="PF04138"/>
    </source>
</evidence>
<dbReference type="GO" id="GO:0000271">
    <property type="term" value="P:polysaccharide biosynthetic process"/>
    <property type="evidence" value="ECO:0007669"/>
    <property type="project" value="InterPro"/>
</dbReference>
<dbReference type="InterPro" id="IPR007267">
    <property type="entry name" value="GtrA_DPMS_TM"/>
</dbReference>
<evidence type="ECO:0000313" key="8">
    <source>
        <dbReference type="EMBL" id="RNB50128.1"/>
    </source>
</evidence>
<comment type="similarity">
    <text evidence="2">Belongs to the GtrA family.</text>
</comment>
<feature type="transmembrane region" description="Helical" evidence="6">
    <location>
        <begin position="84"/>
        <end position="104"/>
    </location>
</feature>
<feature type="transmembrane region" description="Helical" evidence="6">
    <location>
        <begin position="46"/>
        <end position="63"/>
    </location>
</feature>
<dbReference type="RefSeq" id="WP_122936636.1">
    <property type="nucleotide sequence ID" value="NZ_JBHSNT010000060.1"/>
</dbReference>
<protein>
    <submittedName>
        <fullName evidence="8">GtrA family protein</fullName>
    </submittedName>
</protein>
<dbReference type="GO" id="GO:0005886">
    <property type="term" value="C:plasma membrane"/>
    <property type="evidence" value="ECO:0007669"/>
    <property type="project" value="TreeGrafter"/>
</dbReference>
<evidence type="ECO:0000256" key="4">
    <source>
        <dbReference type="ARBA" id="ARBA00022989"/>
    </source>
</evidence>
<feature type="domain" description="GtrA/DPMS transmembrane" evidence="7">
    <location>
        <begin position="13"/>
        <end position="139"/>
    </location>
</feature>
<dbReference type="PANTHER" id="PTHR38459:SF1">
    <property type="entry name" value="PROPHAGE BACTOPRENOL-LINKED GLUCOSE TRANSLOCASE HOMOLOG"/>
    <property type="match status" value="1"/>
</dbReference>
<comment type="caution">
    <text evidence="8">The sequence shown here is derived from an EMBL/GenBank/DDBJ whole genome shotgun (WGS) entry which is preliminary data.</text>
</comment>
<keyword evidence="4 6" id="KW-1133">Transmembrane helix</keyword>
<sequence>MRERLRLGRQLVTFAAIGGVGFVLDVGIFNLLTASVLSSHVAGGPMVAKAISTTVAIAANWIGNRTLTFRDERRPDAAREAVEFALVSLAGSAISLACLGFSHYALGLTSRLADNVSANVIGLLAGSAFRFVAYRSWVFGRRAPGSEPVAVRENAR</sequence>
<reference evidence="8 9" key="1">
    <citation type="submission" date="2018-10" db="EMBL/GenBank/DDBJ databases">
        <title>Isolation, diversity and antibacterial activity of antinobacteria from the wheat rhizosphere soil.</title>
        <authorList>
            <person name="Sun T."/>
        </authorList>
    </citation>
    <scope>NUCLEOTIDE SEQUENCE [LARGE SCALE GENOMIC DNA]</scope>
    <source>
        <strain evidence="8 9">SJ-23</strain>
    </source>
</reference>
<gene>
    <name evidence="8" type="ORF">EDM22_08520</name>
</gene>
<evidence type="ECO:0000313" key="9">
    <source>
        <dbReference type="Proteomes" id="UP000275048"/>
    </source>
</evidence>
<organism evidence="8 9">
    <name type="scientific">Agromyces tardus</name>
    <dbReference type="NCBI Taxonomy" id="2583849"/>
    <lineage>
        <taxon>Bacteria</taxon>
        <taxon>Bacillati</taxon>
        <taxon>Actinomycetota</taxon>
        <taxon>Actinomycetes</taxon>
        <taxon>Micrococcales</taxon>
        <taxon>Microbacteriaceae</taxon>
        <taxon>Agromyces</taxon>
    </lineage>
</organism>
<dbReference type="OrthoDB" id="9807815at2"/>
<evidence type="ECO:0000256" key="1">
    <source>
        <dbReference type="ARBA" id="ARBA00004141"/>
    </source>
</evidence>
<dbReference type="InterPro" id="IPR051401">
    <property type="entry name" value="GtrA_CellWall_Glycosyl"/>
</dbReference>
<dbReference type="Proteomes" id="UP000275048">
    <property type="component" value="Unassembled WGS sequence"/>
</dbReference>
<feature type="transmembrane region" description="Helical" evidence="6">
    <location>
        <begin position="12"/>
        <end position="34"/>
    </location>
</feature>
<dbReference type="AlphaFoldDB" id="A0A3M8AG13"/>
<evidence type="ECO:0000256" key="6">
    <source>
        <dbReference type="SAM" id="Phobius"/>
    </source>
</evidence>
<proteinExistence type="inferred from homology"/>
<feature type="transmembrane region" description="Helical" evidence="6">
    <location>
        <begin position="116"/>
        <end position="133"/>
    </location>
</feature>
<evidence type="ECO:0000256" key="3">
    <source>
        <dbReference type="ARBA" id="ARBA00022692"/>
    </source>
</evidence>
<dbReference type="PANTHER" id="PTHR38459">
    <property type="entry name" value="PROPHAGE BACTOPRENOL-LINKED GLUCOSE TRANSLOCASE HOMOLOG"/>
    <property type="match status" value="1"/>
</dbReference>
<evidence type="ECO:0000256" key="2">
    <source>
        <dbReference type="ARBA" id="ARBA00009399"/>
    </source>
</evidence>
<keyword evidence="3 6" id="KW-0812">Transmembrane</keyword>
<dbReference type="EMBL" id="RHHB01000011">
    <property type="protein sequence ID" value="RNB50128.1"/>
    <property type="molecule type" value="Genomic_DNA"/>
</dbReference>
<accession>A0A3M8AG13</accession>
<evidence type="ECO:0000256" key="5">
    <source>
        <dbReference type="ARBA" id="ARBA00023136"/>
    </source>
</evidence>
<keyword evidence="9" id="KW-1185">Reference proteome</keyword>
<keyword evidence="5 6" id="KW-0472">Membrane</keyword>
<dbReference type="Pfam" id="PF04138">
    <property type="entry name" value="GtrA_DPMS_TM"/>
    <property type="match status" value="1"/>
</dbReference>